<evidence type="ECO:0000256" key="1">
    <source>
        <dbReference type="ARBA" id="ARBA00004167"/>
    </source>
</evidence>
<gene>
    <name evidence="9" type="ORF">HYH02_014620</name>
</gene>
<evidence type="ECO:0000259" key="8">
    <source>
        <dbReference type="PROSITE" id="PS51212"/>
    </source>
</evidence>
<feature type="domain" description="C-type lectin" evidence="7">
    <location>
        <begin position="420"/>
        <end position="554"/>
    </location>
</feature>
<feature type="domain" description="WSC" evidence="8">
    <location>
        <begin position="1315"/>
        <end position="1414"/>
    </location>
</feature>
<proteinExistence type="predicted"/>
<dbReference type="PROSITE" id="PS51212">
    <property type="entry name" value="WSC"/>
    <property type="match status" value="2"/>
</dbReference>
<evidence type="ECO:0000256" key="4">
    <source>
        <dbReference type="ARBA" id="ARBA00022989"/>
    </source>
</evidence>
<keyword evidence="6" id="KW-0325">Glycoprotein</keyword>
<feature type="domain" description="WSC" evidence="8">
    <location>
        <begin position="971"/>
        <end position="1069"/>
    </location>
</feature>
<dbReference type="SUPFAM" id="SSF141086">
    <property type="entry name" value="Agglutinin HPA-like"/>
    <property type="match status" value="1"/>
</dbReference>
<dbReference type="SMART" id="SM00034">
    <property type="entry name" value="CLECT"/>
    <property type="match status" value="1"/>
</dbReference>
<accession>A0A835SVL5</accession>
<dbReference type="EMBL" id="JAEHOD010000101">
    <property type="protein sequence ID" value="KAG2427400.1"/>
    <property type="molecule type" value="Genomic_DNA"/>
</dbReference>
<evidence type="ECO:0008006" key="11">
    <source>
        <dbReference type="Google" id="ProtNLM"/>
    </source>
</evidence>
<dbReference type="Pfam" id="PF01822">
    <property type="entry name" value="WSC"/>
    <property type="match status" value="2"/>
</dbReference>
<dbReference type="InterPro" id="IPR051836">
    <property type="entry name" value="Kremen_rcpt"/>
</dbReference>
<keyword evidence="3" id="KW-0732">Signal</keyword>
<name>A0A835SVL5_9CHLO</name>
<dbReference type="InterPro" id="IPR037221">
    <property type="entry name" value="H-type_lectin_dom_sf"/>
</dbReference>
<dbReference type="Gene3D" id="3.10.100.10">
    <property type="entry name" value="Mannose-Binding Protein A, subunit A"/>
    <property type="match status" value="1"/>
</dbReference>
<sequence>MAAACAADGIAGRHLRGKLSAHAGRVAYGALPAVGAVAGVRGFEGAGTQQPRLILSASVSTPGNYTFTFGVTYRRPPLVLPGVRDFQQAAYGPYSIHVKDVNTTHFTIENQFTSYLGLDVVVLDGLTDDMTYIHPAPSCNSNGACNTTGCRVLSQPFVFPWPMPSSHVPNAFVVVPEVVAGGPYAPSDSGSTVALSGSPPSSISMKLCPTSGGAGNITAFTAGFLLTDHPRRGQVRCDCHRQYRSVQARRDGTYRYECAVGSRTSNTACPLAYNGPTGTDCVSRQINVYIAFDRPMTAAPDIALSIIAADGDPAFDINFDVYVYGASIYGFNLYTRVYCTTRLWALEVSWLAVSVAGAPTPFQSVGRNLVFFGIRNGRDCYAGNDGGWGLRSYDTADACAVPCAGSASTGCGDTTRMSVYQLADRFFTPSGQADLSGAEGMCRTSGGVLAMPLSGEENAAVAEAAGGLLNDTGGYLRLGMRRNGSTPSTDREAGWDVASGRPLTGNYLNWRNPVDLSYPAQPNGSAGDLCVTGFSSDLLWEDSSCTVGITPVCERVFALPEQVTWVGCYADSSGAPFLPNYLGWVGGIESCATKARLEGYSLFAVRAQTNCYGGNDSSILTGATRGTCDMDCSYYNPTQPRNGQLLKCGGSSASAVFTAGNLFCRGPLAGTGNLTANNVPSSGTALTTFFNRNFRAAPVMLYALHNWRRPSQTLSVSLNLNDVTWDRLTFFVDVGNMTYGGNPGTLEYMEANWLALDGLPHGLKVTRGVGCSGGLCPGASSCWSYSFPPLAPGAPVPFVAVWATQTSDGGSTASLSGNTLSICPVSGGSINTFRADLVLVDTAVVQTGWVKWACPAGQESNSTACPLSAVSGCADRFHSFSGSFEPSFPSGSDVEVLLSLVAVEAVCAGGCYGMDVGLVNQNYDTDQVLFDMRAGCSTRITSFTVNWMAVLRSRTAGDTAGACMASPRRGGIKRLGCYGNASLVPNAVLPGTLPQNHPSMTIRRCAEAARVYGSDMFAIVNGTNCFGGSLSSMGGLPPTVAPSQCSVGCSGDPSQKCGGPGTMSVFGIYDRYELSTADAMTNTPCVSSARVPATVASAEDDTIIQSLMTASNTYNAWVGLRMSGAVSGEPPMLWDTRWAWSSGATYRDPVYSIGAPLTVAFPGCTVKDSTQYGAANSQFATLYVVGWTGCCAACAANTNCSYWSFRPSDSSCQLKGDQGTSYWSYDANYMSGASPAIQATPDNRPTFALWHTLPEPRFTSPGCVAYLMTTAAVSSGQPPPRSGRAMRGWVHDDCNQYLPVVCESLMWIPEHLGQDVVFEGCWRHVPASDVTLPTRISAFSADMTIARCAQLAYNARMPLFGLYRGGECWGGSGTAASVTAGRAAAQCNIPCPTQDEGEAQPCGGLSGLLLFSQTLGPYNVAAGRPAYASSVTRQGNSGYWGYAQGTSLLTDGRPLDNDTLTTNMCITTAKQARSWLGVLLPAMIDVSRVRVLAPPDCWLTNAANVNSADPATGPSSCNSTGLSNFEVLVSYGDELQTPFPEFGSTNLCGSFSGNVTPGAWVEVVCTSTWQGRAVLIARPSSAAQPLGLAACEIQVIGQPSAGFGAPPPSPAPSNTGCSSFANAVRGCMSSGPGSGVSNPCGLSYDNDNSTYWSRLTNGTGQELTLELKTAYSVCSIAVDWWCGSAGNTPCNMTISTLLNSSLVKPHGMFNATAARMTHTVWPSTDAMQIKIAIDANGVFTGVYEVKLMLREAGGYYNIIPTIPAANRYVSSVKNNDSATYGDDKAADSIWAASLPSGNCWSSAPVAGEPSWTSFDMGGGSLMDGVQFLIPDNITPFTGTFALRTGWTTVSSYTYLTSNTITTSVSGTFYPGQVVDIPCSWAGSFGALSVEVRAWLLCGRGVFASTGSGHIIAFRGILVG</sequence>
<organism evidence="9 10">
    <name type="scientific">Chlamydomonas schloesseri</name>
    <dbReference type="NCBI Taxonomy" id="2026947"/>
    <lineage>
        <taxon>Eukaryota</taxon>
        <taxon>Viridiplantae</taxon>
        <taxon>Chlorophyta</taxon>
        <taxon>core chlorophytes</taxon>
        <taxon>Chlorophyceae</taxon>
        <taxon>CS clade</taxon>
        <taxon>Chlamydomonadales</taxon>
        <taxon>Chlamydomonadaceae</taxon>
        <taxon>Chlamydomonas</taxon>
    </lineage>
</organism>
<keyword evidence="5" id="KW-0472">Membrane</keyword>
<dbReference type="Gene3D" id="3.50.4.10">
    <property type="entry name" value="Hepatocyte Growth Factor"/>
    <property type="match status" value="1"/>
</dbReference>
<evidence type="ECO:0000313" key="10">
    <source>
        <dbReference type="Proteomes" id="UP000613740"/>
    </source>
</evidence>
<keyword evidence="10" id="KW-1185">Reference proteome</keyword>
<evidence type="ECO:0000313" key="9">
    <source>
        <dbReference type="EMBL" id="KAG2427400.1"/>
    </source>
</evidence>
<evidence type="ECO:0000256" key="6">
    <source>
        <dbReference type="ARBA" id="ARBA00023180"/>
    </source>
</evidence>
<dbReference type="GO" id="GO:0005886">
    <property type="term" value="C:plasma membrane"/>
    <property type="evidence" value="ECO:0007669"/>
    <property type="project" value="TreeGrafter"/>
</dbReference>
<dbReference type="SUPFAM" id="SSF56436">
    <property type="entry name" value="C-type lectin-like"/>
    <property type="match status" value="1"/>
</dbReference>
<evidence type="ECO:0000259" key="7">
    <source>
        <dbReference type="PROSITE" id="PS50041"/>
    </source>
</evidence>
<comment type="subcellular location">
    <subcellularLocation>
        <location evidence="1">Membrane</location>
        <topology evidence="1">Single-pass membrane protein</topology>
    </subcellularLocation>
</comment>
<dbReference type="InterPro" id="IPR016187">
    <property type="entry name" value="CTDL_fold"/>
</dbReference>
<dbReference type="PROSITE" id="PS50041">
    <property type="entry name" value="C_TYPE_LECTIN_2"/>
    <property type="match status" value="1"/>
</dbReference>
<protein>
    <recommendedName>
        <fullName evidence="11">WSC domain-containing protein</fullName>
    </recommendedName>
</protein>
<dbReference type="Gene3D" id="2.60.40.2080">
    <property type="match status" value="1"/>
</dbReference>
<reference evidence="9" key="1">
    <citation type="journal article" date="2020" name="bioRxiv">
        <title>Comparative genomics of Chlamydomonas.</title>
        <authorList>
            <person name="Craig R.J."/>
            <person name="Hasan A.R."/>
            <person name="Ness R.W."/>
            <person name="Keightley P.D."/>
        </authorList>
    </citation>
    <scope>NUCLEOTIDE SEQUENCE</scope>
    <source>
        <strain evidence="9">CCAP 11/173</strain>
    </source>
</reference>
<comment type="caution">
    <text evidence="9">The sequence shown here is derived from an EMBL/GenBank/DDBJ whole genome shotgun (WGS) entry which is preliminary data.</text>
</comment>
<dbReference type="OrthoDB" id="536369at2759"/>
<dbReference type="SMART" id="SM00321">
    <property type="entry name" value="WSC"/>
    <property type="match status" value="3"/>
</dbReference>
<dbReference type="PANTHER" id="PTHR24269">
    <property type="entry name" value="KREMEN PROTEIN"/>
    <property type="match status" value="1"/>
</dbReference>
<dbReference type="InterPro" id="IPR016186">
    <property type="entry name" value="C-type_lectin-like/link_sf"/>
</dbReference>
<dbReference type="Gene3D" id="2.60.120.260">
    <property type="entry name" value="Galactose-binding domain-like"/>
    <property type="match status" value="1"/>
</dbReference>
<dbReference type="SUPFAM" id="SSF49785">
    <property type="entry name" value="Galactose-binding domain-like"/>
    <property type="match status" value="2"/>
</dbReference>
<evidence type="ECO:0000256" key="5">
    <source>
        <dbReference type="ARBA" id="ARBA00023136"/>
    </source>
</evidence>
<dbReference type="InterPro" id="IPR001304">
    <property type="entry name" value="C-type_lectin-like"/>
</dbReference>
<evidence type="ECO:0000256" key="2">
    <source>
        <dbReference type="ARBA" id="ARBA00022692"/>
    </source>
</evidence>
<evidence type="ECO:0000256" key="3">
    <source>
        <dbReference type="ARBA" id="ARBA00022729"/>
    </source>
</evidence>
<dbReference type="PANTHER" id="PTHR24269:SF16">
    <property type="entry name" value="PROTEIN SLG1"/>
    <property type="match status" value="1"/>
</dbReference>
<dbReference type="InterPro" id="IPR008979">
    <property type="entry name" value="Galactose-bd-like_sf"/>
</dbReference>
<keyword evidence="4" id="KW-1133">Transmembrane helix</keyword>
<dbReference type="InterPro" id="IPR002889">
    <property type="entry name" value="WSC_carb-bd"/>
</dbReference>
<dbReference type="Proteomes" id="UP000613740">
    <property type="component" value="Unassembled WGS sequence"/>
</dbReference>
<keyword evidence="2" id="KW-0812">Transmembrane</keyword>